<reference evidence="1 2" key="1">
    <citation type="submission" date="2013-02" db="EMBL/GenBank/DDBJ databases">
        <title>Genome sequence of Candida maltosa Xu316, a potential industrial strain for xylitol and ethanol production.</title>
        <authorList>
            <person name="Yu J."/>
            <person name="Wang Q."/>
            <person name="Geng X."/>
            <person name="Bao W."/>
            <person name="He P."/>
            <person name="Cai J."/>
        </authorList>
    </citation>
    <scope>NUCLEOTIDE SEQUENCE [LARGE SCALE GENOMIC DNA]</scope>
    <source>
        <strain evidence="2">Xu316</strain>
    </source>
</reference>
<protein>
    <submittedName>
        <fullName evidence="1">Uncharacterized protein</fullName>
    </submittedName>
</protein>
<evidence type="ECO:0000313" key="2">
    <source>
        <dbReference type="Proteomes" id="UP000011777"/>
    </source>
</evidence>
<evidence type="ECO:0000313" key="1">
    <source>
        <dbReference type="EMBL" id="EMG46840.1"/>
    </source>
</evidence>
<gene>
    <name evidence="1" type="ORF">G210_2895</name>
</gene>
<keyword evidence="2" id="KW-1185">Reference proteome</keyword>
<proteinExistence type="predicted"/>
<dbReference type="HOGENOM" id="CLU_1094141_0_0_1"/>
<name>M3JVA0_CANMX</name>
<dbReference type="OrthoDB" id="1028014at2759"/>
<dbReference type="Proteomes" id="UP000011777">
    <property type="component" value="Unassembled WGS sequence"/>
</dbReference>
<dbReference type="SUPFAM" id="SSF82199">
    <property type="entry name" value="SET domain"/>
    <property type="match status" value="1"/>
</dbReference>
<dbReference type="eggNOG" id="KOG2084">
    <property type="taxonomic scope" value="Eukaryota"/>
</dbReference>
<dbReference type="STRING" id="1245528.M3JVA0"/>
<dbReference type="EMBL" id="AOGT01001858">
    <property type="protein sequence ID" value="EMG46840.1"/>
    <property type="molecule type" value="Genomic_DNA"/>
</dbReference>
<organism evidence="1 2">
    <name type="scientific">Candida maltosa (strain Xu316)</name>
    <name type="common">Yeast</name>
    <dbReference type="NCBI Taxonomy" id="1245528"/>
    <lineage>
        <taxon>Eukaryota</taxon>
        <taxon>Fungi</taxon>
        <taxon>Dikarya</taxon>
        <taxon>Ascomycota</taxon>
        <taxon>Saccharomycotina</taxon>
        <taxon>Pichiomycetes</taxon>
        <taxon>Debaryomycetaceae</taxon>
        <taxon>Candida/Lodderomyces clade</taxon>
        <taxon>Candida</taxon>
    </lineage>
</organism>
<comment type="caution">
    <text evidence="1">The sequence shown here is derived from an EMBL/GenBank/DDBJ whole genome shotgun (WGS) entry which is preliminary data.</text>
</comment>
<dbReference type="AlphaFoldDB" id="M3JVA0"/>
<dbReference type="InterPro" id="IPR046341">
    <property type="entry name" value="SET_dom_sf"/>
</dbReference>
<sequence length="254" mass="29269">MCESEQSTLVDTYPLESILNQISPWFTIDKTKYGGRGCFATESIPKGTVIHQCHSPVGSTIAKPFKKEVCTVCFAYAYGSTMKFKISEKLGKNMVSVFFCSEECQSKFQNENDSNVLLKNLLEVEKNYLTGLSKPEQEAKEPGNLEEDYAVEWNKVNEWEGKLNSMKPSKRQNLLPRIDDSEYLEIKYIIGVLFNMYKYNNHAQIPDFNYPNLEESESIKVEMSRIATIYKSTEYKGNHWPKSIQCIWDLVRSI</sequence>
<accession>M3JVA0</accession>